<reference evidence="1 2" key="1">
    <citation type="submission" date="2024-04" db="EMBL/GenBank/DDBJ databases">
        <title>Human intestinal bacterial collection.</title>
        <authorList>
            <person name="Pauvert C."/>
            <person name="Hitch T.C.A."/>
            <person name="Clavel T."/>
        </authorList>
    </citation>
    <scope>NUCLEOTIDE SEQUENCE [LARGE SCALE GENOMIC DNA]</scope>
    <source>
        <strain evidence="1 2">CLA-AA-H249</strain>
    </source>
</reference>
<feature type="non-terminal residue" evidence="1">
    <location>
        <position position="1"/>
    </location>
</feature>
<keyword evidence="2" id="KW-1185">Reference proteome</keyword>
<name>A0ABV1IWR0_9FIRM</name>
<accession>A0ABV1IWR0</accession>
<dbReference type="PANTHER" id="PTHR37850">
    <property type="entry name" value="STRU PROTEIN"/>
    <property type="match status" value="1"/>
</dbReference>
<gene>
    <name evidence="1" type="ORF">AAAU51_07385</name>
</gene>
<evidence type="ECO:0000313" key="1">
    <source>
        <dbReference type="EMBL" id="MEQ2710991.1"/>
    </source>
</evidence>
<dbReference type="PANTHER" id="PTHR37850:SF2">
    <property type="entry name" value="SAF DOMAIN PROTEIN"/>
    <property type="match status" value="1"/>
</dbReference>
<evidence type="ECO:0000313" key="2">
    <source>
        <dbReference type="Proteomes" id="UP001482154"/>
    </source>
</evidence>
<proteinExistence type="predicted"/>
<evidence type="ECO:0008006" key="3">
    <source>
        <dbReference type="Google" id="ProtNLM"/>
    </source>
</evidence>
<comment type="caution">
    <text evidence="1">The sequence shown here is derived from an EMBL/GenBank/DDBJ whole genome shotgun (WGS) entry which is preliminary data.</text>
</comment>
<protein>
    <recommendedName>
        <fullName evidence="3">SAF domain-containing protein</fullName>
    </recommendedName>
</protein>
<dbReference type="EMBL" id="JBBNIN010000009">
    <property type="protein sequence ID" value="MEQ2710991.1"/>
    <property type="molecule type" value="Genomic_DNA"/>
</dbReference>
<dbReference type="Proteomes" id="UP001482154">
    <property type="component" value="Unassembled WGS sequence"/>
</dbReference>
<sequence length="63" mass="7151">IATAEESNAKGYVPFGLVTNKAVMKRDVKKGQLLTYDDIELDKSTLIYKLRKEQDAMYGRNVL</sequence>
<organism evidence="1 2">
    <name type="scientific">Anaerostipes amylophilus</name>
    <dbReference type="NCBI Taxonomy" id="2981779"/>
    <lineage>
        <taxon>Bacteria</taxon>
        <taxon>Bacillati</taxon>
        <taxon>Bacillota</taxon>
        <taxon>Clostridia</taxon>
        <taxon>Lachnospirales</taxon>
        <taxon>Lachnospiraceae</taxon>
        <taxon>Anaerostipes</taxon>
    </lineage>
</organism>